<dbReference type="EMBL" id="MCGE01000014">
    <property type="protein sequence ID" value="ORZ14708.1"/>
    <property type="molecule type" value="Genomic_DNA"/>
</dbReference>
<evidence type="ECO:0000313" key="1">
    <source>
        <dbReference type="EMBL" id="ORZ14708.1"/>
    </source>
</evidence>
<name>A0A1X2IE24_9FUNG</name>
<protein>
    <submittedName>
        <fullName evidence="1">Uncharacterized protein</fullName>
    </submittedName>
</protein>
<dbReference type="Proteomes" id="UP000193560">
    <property type="component" value="Unassembled WGS sequence"/>
</dbReference>
<organism evidence="1 2">
    <name type="scientific">Absidia repens</name>
    <dbReference type="NCBI Taxonomy" id="90262"/>
    <lineage>
        <taxon>Eukaryota</taxon>
        <taxon>Fungi</taxon>
        <taxon>Fungi incertae sedis</taxon>
        <taxon>Mucoromycota</taxon>
        <taxon>Mucoromycotina</taxon>
        <taxon>Mucoromycetes</taxon>
        <taxon>Mucorales</taxon>
        <taxon>Cunninghamellaceae</taxon>
        <taxon>Absidia</taxon>
    </lineage>
</organism>
<comment type="caution">
    <text evidence="1">The sequence shown here is derived from an EMBL/GenBank/DDBJ whole genome shotgun (WGS) entry which is preliminary data.</text>
</comment>
<dbReference type="AlphaFoldDB" id="A0A1X2IE24"/>
<sequence>MLEAPTHNFNVSSPIPRYPYVIQQILPCTYQLFQNVDTTGLTMNISLISTTAGSNVSLHIAVGADMSKSSNSVKQNGNITSYEHSTNYLIPTSVTPGSYKVSFSAGGGASLDIPIIILPAAATSSLATKGGSATGVPGSSATDHSIFSGSASSSRPALGMKYLIALACVAGIALIA</sequence>
<gene>
    <name evidence="1" type="ORF">BCR42DRAFT_329492</name>
</gene>
<proteinExistence type="predicted"/>
<accession>A0A1X2IE24</accession>
<keyword evidence="2" id="KW-1185">Reference proteome</keyword>
<evidence type="ECO:0000313" key="2">
    <source>
        <dbReference type="Proteomes" id="UP000193560"/>
    </source>
</evidence>
<dbReference type="OrthoDB" id="2279179at2759"/>
<reference evidence="1 2" key="1">
    <citation type="submission" date="2016-07" db="EMBL/GenBank/DDBJ databases">
        <title>Pervasive Adenine N6-methylation of Active Genes in Fungi.</title>
        <authorList>
            <consortium name="DOE Joint Genome Institute"/>
            <person name="Mondo S.J."/>
            <person name="Dannebaum R.O."/>
            <person name="Kuo R.C."/>
            <person name="Labutti K."/>
            <person name="Haridas S."/>
            <person name="Kuo A."/>
            <person name="Salamov A."/>
            <person name="Ahrendt S.R."/>
            <person name="Lipzen A."/>
            <person name="Sullivan W."/>
            <person name="Andreopoulos W.B."/>
            <person name="Clum A."/>
            <person name="Lindquist E."/>
            <person name="Daum C."/>
            <person name="Ramamoorthy G.K."/>
            <person name="Gryganskyi A."/>
            <person name="Culley D."/>
            <person name="Magnuson J.K."/>
            <person name="James T.Y."/>
            <person name="O'Malley M.A."/>
            <person name="Stajich J.E."/>
            <person name="Spatafora J.W."/>
            <person name="Visel A."/>
            <person name="Grigoriev I.V."/>
        </authorList>
    </citation>
    <scope>NUCLEOTIDE SEQUENCE [LARGE SCALE GENOMIC DNA]</scope>
    <source>
        <strain evidence="1 2">NRRL 1336</strain>
    </source>
</reference>